<evidence type="ECO:0000313" key="6">
    <source>
        <dbReference type="EMBL" id="GAO47779.1"/>
    </source>
</evidence>
<reference evidence="6 7" key="2">
    <citation type="journal article" date="2014" name="J. Gen. Appl. Microbiol.">
        <title>The early diverging ascomycetous budding yeast Saitoella complicata has three histone deacetylases belonging to the Clr6, Hos2, and Rpd3 lineages.</title>
        <authorList>
            <person name="Nishida H."/>
            <person name="Matsumoto T."/>
            <person name="Kondo S."/>
            <person name="Hamamoto M."/>
            <person name="Yoshikawa H."/>
        </authorList>
    </citation>
    <scope>NUCLEOTIDE SEQUENCE [LARGE SCALE GENOMIC DNA]</scope>
    <source>
        <strain evidence="6 7">NRRL Y-17804</strain>
    </source>
</reference>
<dbReference type="Proteomes" id="UP000033140">
    <property type="component" value="Unassembled WGS sequence"/>
</dbReference>
<feature type="transmembrane region" description="Helical" evidence="4">
    <location>
        <begin position="267"/>
        <end position="287"/>
    </location>
</feature>
<gene>
    <name evidence="6" type="ORF">G7K_1977-t1</name>
</gene>
<dbReference type="PANTHER" id="PTHR12483">
    <property type="entry name" value="SOLUTE CARRIER FAMILY 31 COPPER TRANSPORTERS"/>
    <property type="match status" value="1"/>
</dbReference>
<organism evidence="6 7">
    <name type="scientific">Saitoella complicata (strain BCRC 22490 / CBS 7301 / JCM 7358 / NBRC 10748 / NRRL Y-17804)</name>
    <dbReference type="NCBI Taxonomy" id="698492"/>
    <lineage>
        <taxon>Eukaryota</taxon>
        <taxon>Fungi</taxon>
        <taxon>Dikarya</taxon>
        <taxon>Ascomycota</taxon>
        <taxon>Taphrinomycotina</taxon>
        <taxon>Taphrinomycotina incertae sedis</taxon>
        <taxon>Saitoella</taxon>
    </lineage>
</organism>
<feature type="transmembrane region" description="Helical" evidence="4">
    <location>
        <begin position="243"/>
        <end position="261"/>
    </location>
</feature>
<dbReference type="OMA" id="EAYFIAW"/>
<protein>
    <recommendedName>
        <fullName evidence="4">Copper transport protein</fullName>
    </recommendedName>
</protein>
<evidence type="ECO:0000256" key="3">
    <source>
        <dbReference type="ARBA" id="ARBA00023136"/>
    </source>
</evidence>
<keyword evidence="4" id="KW-0186">Copper</keyword>
<keyword evidence="3 4" id="KW-0472">Membrane</keyword>
<evidence type="ECO:0000313" key="7">
    <source>
        <dbReference type="Proteomes" id="UP000033140"/>
    </source>
</evidence>
<name>A0A0E9ND64_SAICN</name>
<proteinExistence type="inferred from homology"/>
<evidence type="ECO:0000256" key="1">
    <source>
        <dbReference type="ARBA" id="ARBA00022692"/>
    </source>
</evidence>
<feature type="region of interest" description="Disordered" evidence="5">
    <location>
        <begin position="67"/>
        <end position="106"/>
    </location>
</feature>
<dbReference type="GO" id="GO:0005375">
    <property type="term" value="F:copper ion transmembrane transporter activity"/>
    <property type="evidence" value="ECO:0007669"/>
    <property type="project" value="UniProtKB-UniRule"/>
</dbReference>
<reference evidence="6 7" key="1">
    <citation type="journal article" date="2011" name="J. Gen. Appl. Microbiol.">
        <title>Draft genome sequencing of the enigmatic yeast Saitoella complicata.</title>
        <authorList>
            <person name="Nishida H."/>
            <person name="Hamamoto M."/>
            <person name="Sugiyama J."/>
        </authorList>
    </citation>
    <scope>NUCLEOTIDE SEQUENCE [LARGE SCALE GENOMIC DNA]</scope>
    <source>
        <strain evidence="6 7">NRRL Y-17804</strain>
    </source>
</reference>
<feature type="compositionally biased region" description="Polar residues" evidence="5">
    <location>
        <begin position="67"/>
        <end position="86"/>
    </location>
</feature>
<reference evidence="6 7" key="3">
    <citation type="journal article" date="2015" name="Genome Announc.">
        <title>Draft Genome Sequence of the Archiascomycetous Yeast Saitoella complicata.</title>
        <authorList>
            <person name="Yamauchi K."/>
            <person name="Kondo S."/>
            <person name="Hamamoto M."/>
            <person name="Takahashi Y."/>
            <person name="Ogura Y."/>
            <person name="Hayashi T."/>
            <person name="Nishida H."/>
        </authorList>
    </citation>
    <scope>NUCLEOTIDE SEQUENCE [LARGE SCALE GENOMIC DNA]</scope>
    <source>
        <strain evidence="6 7">NRRL Y-17804</strain>
    </source>
</reference>
<evidence type="ECO:0000256" key="2">
    <source>
        <dbReference type="ARBA" id="ARBA00022989"/>
    </source>
</evidence>
<accession>A0A0E9ND64</accession>
<feature type="transmembrane region" description="Helical" evidence="4">
    <location>
        <begin position="140"/>
        <end position="160"/>
    </location>
</feature>
<sequence length="300" mass="32562">MKAWDDTYMYFRCSEAFGVKPTYPPSNANACRGTPPPKVLGPPYDQASKTSIDPVLEFYRYTATAKPQRTDQPFGSEIHMSSTDPNASPLDLSGSSSSSSSGMDMSSSNTTMIHMMSMTFTTTPLGTMLWGDAWNPKTPVAYAFTWLFLFGLSIFSRMMYAGKAWAESKWLKTGAVGGSIVVVASPGTGITVRETEIVTTSEKKDGEARAGSVSSGDTVASFNTAAQAYKLLPWRMSVDVPRALIQFVIAGVQYLLMLAVMTMNVGYFFSVLGGIFFGELIVGRYTAAFHPVGSDLNEHH</sequence>
<keyword evidence="7" id="KW-1185">Reference proteome</keyword>
<keyword evidence="1 4" id="KW-0812">Transmembrane</keyword>
<evidence type="ECO:0000256" key="4">
    <source>
        <dbReference type="RuleBase" id="RU367022"/>
    </source>
</evidence>
<comment type="subcellular location">
    <subcellularLocation>
        <location evidence="4">Membrane</location>
        <topology evidence="4">Multi-pass membrane protein</topology>
    </subcellularLocation>
</comment>
<dbReference type="STRING" id="698492.A0A0E9ND64"/>
<keyword evidence="4" id="KW-0406">Ion transport</keyword>
<dbReference type="PANTHER" id="PTHR12483:SF120">
    <property type="entry name" value="HIGH-AFFINITY COPPER TRANSPORTER CTRA2"/>
    <property type="match status" value="1"/>
</dbReference>
<keyword evidence="4" id="KW-0813">Transport</keyword>
<feature type="compositionally biased region" description="Low complexity" evidence="5">
    <location>
        <begin position="90"/>
        <end position="106"/>
    </location>
</feature>
<dbReference type="EMBL" id="BACD03000011">
    <property type="protein sequence ID" value="GAO47779.1"/>
    <property type="molecule type" value="Genomic_DNA"/>
</dbReference>
<dbReference type="Pfam" id="PF04145">
    <property type="entry name" value="Ctr"/>
    <property type="match status" value="1"/>
</dbReference>
<keyword evidence="2 4" id="KW-1133">Transmembrane helix</keyword>
<comment type="similarity">
    <text evidence="4">Belongs to the copper transporter (Ctr) (TC 1.A.56) family. SLC31A subfamily.</text>
</comment>
<comment type="caution">
    <text evidence="6">The sequence shown here is derived from an EMBL/GenBank/DDBJ whole genome shotgun (WGS) entry which is preliminary data.</text>
</comment>
<keyword evidence="4" id="KW-0187">Copper transport</keyword>
<dbReference type="AlphaFoldDB" id="A0A0E9ND64"/>
<evidence type="ECO:0000256" key="5">
    <source>
        <dbReference type="SAM" id="MobiDB-lite"/>
    </source>
</evidence>
<dbReference type="InterPro" id="IPR007274">
    <property type="entry name" value="Cop_transporter"/>
</dbReference>
<dbReference type="GO" id="GO:0005886">
    <property type="term" value="C:plasma membrane"/>
    <property type="evidence" value="ECO:0007669"/>
    <property type="project" value="TreeGrafter"/>
</dbReference>